<organism evidence="2 3">
    <name type="scientific">Triticum urartu</name>
    <name type="common">Red wild einkorn</name>
    <name type="synonym">Crithodium urartu</name>
    <dbReference type="NCBI Taxonomy" id="4572"/>
    <lineage>
        <taxon>Eukaryota</taxon>
        <taxon>Viridiplantae</taxon>
        <taxon>Streptophyta</taxon>
        <taxon>Embryophyta</taxon>
        <taxon>Tracheophyta</taxon>
        <taxon>Spermatophyta</taxon>
        <taxon>Magnoliopsida</taxon>
        <taxon>Liliopsida</taxon>
        <taxon>Poales</taxon>
        <taxon>Poaceae</taxon>
        <taxon>BOP clade</taxon>
        <taxon>Pooideae</taxon>
        <taxon>Triticodae</taxon>
        <taxon>Triticeae</taxon>
        <taxon>Triticinae</taxon>
        <taxon>Triticum</taxon>
    </lineage>
</organism>
<feature type="compositionally biased region" description="Basic and acidic residues" evidence="1">
    <location>
        <begin position="21"/>
        <end position="32"/>
    </location>
</feature>
<proteinExistence type="predicted"/>
<dbReference type="EnsemblPlants" id="TuG1812G0200005459.01.T04">
    <property type="protein sequence ID" value="TuG1812G0200005459.01.T04.cds417553"/>
    <property type="gene ID" value="TuG1812G0200005459.01"/>
</dbReference>
<protein>
    <recommendedName>
        <fullName evidence="4">BED-type domain-containing protein</fullName>
    </recommendedName>
</protein>
<evidence type="ECO:0000256" key="1">
    <source>
        <dbReference type="SAM" id="MobiDB-lite"/>
    </source>
</evidence>
<dbReference type="PANTHER" id="PTHR46951:SF2">
    <property type="entry name" value="BED-TYPE DOMAIN-CONTAINING PROTEIN"/>
    <property type="match status" value="1"/>
</dbReference>
<feature type="region of interest" description="Disordered" evidence="1">
    <location>
        <begin position="1"/>
        <end position="43"/>
    </location>
</feature>
<dbReference type="Gramene" id="TuG1812G0200005459.01.T04">
    <property type="protein sequence ID" value="TuG1812G0200005459.01.T04.cds417553"/>
    <property type="gene ID" value="TuG1812G0200005459.01"/>
</dbReference>
<reference evidence="3" key="1">
    <citation type="journal article" date="2013" name="Nature">
        <title>Draft genome of the wheat A-genome progenitor Triticum urartu.</title>
        <authorList>
            <person name="Ling H.Q."/>
            <person name="Zhao S."/>
            <person name="Liu D."/>
            <person name="Wang J."/>
            <person name="Sun H."/>
            <person name="Zhang C."/>
            <person name="Fan H."/>
            <person name="Li D."/>
            <person name="Dong L."/>
            <person name="Tao Y."/>
            <person name="Gao C."/>
            <person name="Wu H."/>
            <person name="Li Y."/>
            <person name="Cui Y."/>
            <person name="Guo X."/>
            <person name="Zheng S."/>
            <person name="Wang B."/>
            <person name="Yu K."/>
            <person name="Liang Q."/>
            <person name="Yang W."/>
            <person name="Lou X."/>
            <person name="Chen J."/>
            <person name="Feng M."/>
            <person name="Jian J."/>
            <person name="Zhang X."/>
            <person name="Luo G."/>
            <person name="Jiang Y."/>
            <person name="Liu J."/>
            <person name="Wang Z."/>
            <person name="Sha Y."/>
            <person name="Zhang B."/>
            <person name="Wu H."/>
            <person name="Tang D."/>
            <person name="Shen Q."/>
            <person name="Xue P."/>
            <person name="Zou S."/>
            <person name="Wang X."/>
            <person name="Liu X."/>
            <person name="Wang F."/>
            <person name="Yang Y."/>
            <person name="An X."/>
            <person name="Dong Z."/>
            <person name="Zhang K."/>
            <person name="Zhang X."/>
            <person name="Luo M.C."/>
            <person name="Dvorak J."/>
            <person name="Tong Y."/>
            <person name="Wang J."/>
            <person name="Yang H."/>
            <person name="Li Z."/>
            <person name="Wang D."/>
            <person name="Zhang A."/>
            <person name="Wang J."/>
        </authorList>
    </citation>
    <scope>NUCLEOTIDE SEQUENCE</scope>
    <source>
        <strain evidence="3">cv. G1812</strain>
    </source>
</reference>
<evidence type="ECO:0008006" key="4">
    <source>
        <dbReference type="Google" id="ProtNLM"/>
    </source>
</evidence>
<feature type="compositionally biased region" description="Polar residues" evidence="1">
    <location>
        <begin position="1"/>
        <end position="10"/>
    </location>
</feature>
<evidence type="ECO:0000313" key="3">
    <source>
        <dbReference type="Proteomes" id="UP000015106"/>
    </source>
</evidence>
<dbReference type="PANTHER" id="PTHR46951">
    <property type="entry name" value="BED-TYPE DOMAIN-CONTAINING PROTEIN"/>
    <property type="match status" value="1"/>
</dbReference>
<feature type="region of interest" description="Disordered" evidence="1">
    <location>
        <begin position="75"/>
        <end position="96"/>
    </location>
</feature>
<evidence type="ECO:0000313" key="2">
    <source>
        <dbReference type="EnsemblPlants" id="TuG1812G0200005459.01.T04.cds417553"/>
    </source>
</evidence>
<reference evidence="2" key="2">
    <citation type="submission" date="2018-03" db="EMBL/GenBank/DDBJ databases">
        <title>The Triticum urartu genome reveals the dynamic nature of wheat genome evolution.</title>
        <authorList>
            <person name="Ling H."/>
            <person name="Ma B."/>
            <person name="Shi X."/>
            <person name="Liu H."/>
            <person name="Dong L."/>
            <person name="Sun H."/>
            <person name="Cao Y."/>
            <person name="Gao Q."/>
            <person name="Zheng S."/>
            <person name="Li Y."/>
            <person name="Yu Y."/>
            <person name="Du H."/>
            <person name="Qi M."/>
            <person name="Li Y."/>
            <person name="Yu H."/>
            <person name="Cui Y."/>
            <person name="Wang N."/>
            <person name="Chen C."/>
            <person name="Wu H."/>
            <person name="Zhao Y."/>
            <person name="Zhang J."/>
            <person name="Li Y."/>
            <person name="Zhou W."/>
            <person name="Zhang B."/>
            <person name="Hu W."/>
            <person name="Eijk M."/>
            <person name="Tang J."/>
            <person name="Witsenboer H."/>
            <person name="Zhao S."/>
            <person name="Li Z."/>
            <person name="Zhang A."/>
            <person name="Wang D."/>
            <person name="Liang C."/>
        </authorList>
    </citation>
    <scope>NUCLEOTIDE SEQUENCE [LARGE SCALE GENOMIC DNA]</scope>
    <source>
        <strain evidence="2">cv. G1812</strain>
    </source>
</reference>
<keyword evidence="3" id="KW-1185">Reference proteome</keyword>
<dbReference type="Proteomes" id="UP000015106">
    <property type="component" value="Chromosome 2"/>
</dbReference>
<accession>A0A8R7PK15</accession>
<reference evidence="2" key="3">
    <citation type="submission" date="2022-06" db="UniProtKB">
        <authorList>
            <consortium name="EnsemblPlants"/>
        </authorList>
    </citation>
    <scope>IDENTIFICATION</scope>
</reference>
<sequence>MTDQTVNSAAGGNGPELEQYDPSKDPKQKAKSGDPGWKYGYSHDMNRRDRIRCTFCGTDVHAGIARFKRHLAGASTKGKKNSIKCKKVPEAASKQM</sequence>
<name>A0A8R7PK15_TRIUA</name>
<dbReference type="AlphaFoldDB" id="A0A8R7PK15"/>
<feature type="compositionally biased region" description="Basic residues" evidence="1">
    <location>
        <begin position="75"/>
        <end position="86"/>
    </location>
</feature>